<dbReference type="Proteomes" id="UP001458880">
    <property type="component" value="Unassembled WGS sequence"/>
</dbReference>
<keyword evidence="4" id="KW-1185">Reference proteome</keyword>
<protein>
    <submittedName>
        <fullName evidence="3">Alcohol dehydrogenase transcription factor Myb/SANT-like</fullName>
    </submittedName>
</protein>
<evidence type="ECO:0000259" key="2">
    <source>
        <dbReference type="PROSITE" id="PS51029"/>
    </source>
</evidence>
<feature type="compositionally biased region" description="Polar residues" evidence="1">
    <location>
        <begin position="149"/>
        <end position="160"/>
    </location>
</feature>
<name>A0AAW1KNR8_POPJA</name>
<dbReference type="PANTHER" id="PTHR21505:SF8">
    <property type="entry name" value="DPT-YFP REPRESSOR BY OVEREXPRESSION, ISOFORM D-RELATED"/>
    <property type="match status" value="1"/>
</dbReference>
<dbReference type="PROSITE" id="PS51029">
    <property type="entry name" value="MADF"/>
    <property type="match status" value="1"/>
</dbReference>
<dbReference type="AlphaFoldDB" id="A0AAW1KNR8"/>
<feature type="domain" description="MADF" evidence="2">
    <location>
        <begin position="8"/>
        <end position="92"/>
    </location>
</feature>
<dbReference type="EMBL" id="JASPKY010000201">
    <property type="protein sequence ID" value="KAK9721245.1"/>
    <property type="molecule type" value="Genomic_DNA"/>
</dbReference>
<dbReference type="SMART" id="SM00595">
    <property type="entry name" value="MADF"/>
    <property type="match status" value="1"/>
</dbReference>
<sequence length="220" mass="26032">MDRTEILNFIEDYRRYPILWNISDKDYNNRERRRITLQKLSAKYFLDTKSILKRIKCLRSYFHREHNKVQQKNVESSWFAYNPLLFILDGKIRDGQDTSGSYEENMKIEENYDSVDNQVEVEENQFFAFNNPSPIKKSKRSSSPVSAEENFSISTQPTTSNLEKTTDHLSIFGDYVASKVRNLNDLRLQSIVQQRINTILHEAEMELLERESQANDPLDY</sequence>
<organism evidence="3 4">
    <name type="scientific">Popillia japonica</name>
    <name type="common">Japanese beetle</name>
    <dbReference type="NCBI Taxonomy" id="7064"/>
    <lineage>
        <taxon>Eukaryota</taxon>
        <taxon>Metazoa</taxon>
        <taxon>Ecdysozoa</taxon>
        <taxon>Arthropoda</taxon>
        <taxon>Hexapoda</taxon>
        <taxon>Insecta</taxon>
        <taxon>Pterygota</taxon>
        <taxon>Neoptera</taxon>
        <taxon>Endopterygota</taxon>
        <taxon>Coleoptera</taxon>
        <taxon>Polyphaga</taxon>
        <taxon>Scarabaeiformia</taxon>
        <taxon>Scarabaeidae</taxon>
        <taxon>Rutelinae</taxon>
        <taxon>Popillia</taxon>
    </lineage>
</organism>
<dbReference type="PANTHER" id="PTHR21505">
    <property type="entry name" value="MADF DOMAIN-CONTAINING PROTEIN-RELATED"/>
    <property type="match status" value="1"/>
</dbReference>
<feature type="region of interest" description="Disordered" evidence="1">
    <location>
        <begin position="132"/>
        <end position="160"/>
    </location>
</feature>
<dbReference type="InterPro" id="IPR006578">
    <property type="entry name" value="MADF-dom"/>
</dbReference>
<proteinExistence type="predicted"/>
<gene>
    <name evidence="3" type="ORF">QE152_g21636</name>
</gene>
<accession>A0AAW1KNR8</accession>
<comment type="caution">
    <text evidence="3">The sequence shown here is derived from an EMBL/GenBank/DDBJ whole genome shotgun (WGS) entry which is preliminary data.</text>
</comment>
<evidence type="ECO:0000313" key="4">
    <source>
        <dbReference type="Proteomes" id="UP001458880"/>
    </source>
</evidence>
<evidence type="ECO:0000256" key="1">
    <source>
        <dbReference type="SAM" id="MobiDB-lite"/>
    </source>
</evidence>
<evidence type="ECO:0000313" key="3">
    <source>
        <dbReference type="EMBL" id="KAK9721245.1"/>
    </source>
</evidence>
<reference evidence="3 4" key="1">
    <citation type="journal article" date="2024" name="BMC Genomics">
        <title>De novo assembly and annotation of Popillia japonica's genome with initial clues to its potential as an invasive pest.</title>
        <authorList>
            <person name="Cucini C."/>
            <person name="Boschi S."/>
            <person name="Funari R."/>
            <person name="Cardaioli E."/>
            <person name="Iannotti N."/>
            <person name="Marturano G."/>
            <person name="Paoli F."/>
            <person name="Bruttini M."/>
            <person name="Carapelli A."/>
            <person name="Frati F."/>
            <person name="Nardi F."/>
        </authorList>
    </citation>
    <scope>NUCLEOTIDE SEQUENCE [LARGE SCALE GENOMIC DNA]</scope>
    <source>
        <strain evidence="3">DMR45628</strain>
    </source>
</reference>
<dbReference type="Pfam" id="PF10545">
    <property type="entry name" value="MADF_DNA_bdg"/>
    <property type="match status" value="1"/>
</dbReference>